<keyword evidence="1" id="KW-0812">Transmembrane</keyword>
<reference evidence="3 4" key="1">
    <citation type="submission" date="2020-08" db="EMBL/GenBank/DDBJ databases">
        <title>Genomic Encyclopedia of Type Strains, Phase IV (KMG-IV): sequencing the most valuable type-strain genomes for metagenomic binning, comparative biology and taxonomic classification.</title>
        <authorList>
            <person name="Goeker M."/>
        </authorList>
    </citation>
    <scope>NUCLEOTIDE SEQUENCE [LARGE SCALE GENOMIC DNA]</scope>
    <source>
        <strain evidence="3 4">DSM 19612</strain>
    </source>
</reference>
<keyword evidence="4" id="KW-1185">Reference proteome</keyword>
<sequence>MMVRKHDEIIIKAFFIFFCLATLLFIFNIILVSKTKAMITEDSVFNEVELQKEYFQLDQEIRELKKINYEAKQSVKKKLDKEIPVENKVNNKSYKQKTVYITFDDGPSNNTDELLEVLKSYQAKATFFMLEPNMRKYPDATKAIIRDGHVPGLHGVSHNKQKFYESKNSVISEMKQTQVTLKSITGISSNLIRTPYGSSPHLTSSQLDECVLNGFIVWDWTIDSEDWKYKKGEYVQKVIHELKSFSSIEKPVVILLHDKKTTIDYLPNLLSYLDKEDYELDAMNEQMNPYHF</sequence>
<dbReference type="PROSITE" id="PS51677">
    <property type="entry name" value="NODB"/>
    <property type="match status" value="1"/>
</dbReference>
<comment type="caution">
    <text evidence="3">The sequence shown here is derived from an EMBL/GenBank/DDBJ whole genome shotgun (WGS) entry which is preliminary data.</text>
</comment>
<evidence type="ECO:0000313" key="4">
    <source>
        <dbReference type="Proteomes" id="UP000581688"/>
    </source>
</evidence>
<keyword evidence="1" id="KW-1133">Transmembrane helix</keyword>
<name>A0A841Q829_9BACI</name>
<feature type="transmembrane region" description="Helical" evidence="1">
    <location>
        <begin position="9"/>
        <end position="31"/>
    </location>
</feature>
<accession>A0A841Q829</accession>
<evidence type="ECO:0000259" key="2">
    <source>
        <dbReference type="PROSITE" id="PS51677"/>
    </source>
</evidence>
<dbReference type="Proteomes" id="UP000581688">
    <property type="component" value="Unassembled WGS sequence"/>
</dbReference>
<organism evidence="3 4">
    <name type="scientific">Salirhabdus euzebyi</name>
    <dbReference type="NCBI Taxonomy" id="394506"/>
    <lineage>
        <taxon>Bacteria</taxon>
        <taxon>Bacillati</taxon>
        <taxon>Bacillota</taxon>
        <taxon>Bacilli</taxon>
        <taxon>Bacillales</taxon>
        <taxon>Bacillaceae</taxon>
        <taxon>Salirhabdus</taxon>
    </lineage>
</organism>
<evidence type="ECO:0000313" key="3">
    <source>
        <dbReference type="EMBL" id="MBB6454474.1"/>
    </source>
</evidence>
<dbReference type="InterPro" id="IPR011330">
    <property type="entry name" value="Glyco_hydro/deAcase_b/a-brl"/>
</dbReference>
<keyword evidence="1" id="KW-0472">Membrane</keyword>
<evidence type="ECO:0000256" key="1">
    <source>
        <dbReference type="SAM" id="Phobius"/>
    </source>
</evidence>
<dbReference type="CDD" id="cd10944">
    <property type="entry name" value="CE4_SmPgdA_like"/>
    <property type="match status" value="1"/>
</dbReference>
<dbReference type="EMBL" id="JACHGH010000009">
    <property type="protein sequence ID" value="MBB6454474.1"/>
    <property type="molecule type" value="Genomic_DNA"/>
</dbReference>
<dbReference type="AlphaFoldDB" id="A0A841Q829"/>
<gene>
    <name evidence="3" type="ORF">HNQ94_002956</name>
</gene>
<feature type="domain" description="NodB homology" evidence="2">
    <location>
        <begin position="97"/>
        <end position="281"/>
    </location>
</feature>
<proteinExistence type="predicted"/>
<dbReference type="InterPro" id="IPR050248">
    <property type="entry name" value="Polysacc_deacetylase_ArnD"/>
</dbReference>
<dbReference type="InterPro" id="IPR002509">
    <property type="entry name" value="NODB_dom"/>
</dbReference>
<protein>
    <submittedName>
        <fullName evidence="3">Peptidoglycan/xylan/chitin deacetylase (PgdA/CDA1 family)</fullName>
    </submittedName>
</protein>
<dbReference type="Pfam" id="PF01522">
    <property type="entry name" value="Polysacc_deac_1"/>
    <property type="match status" value="1"/>
</dbReference>
<dbReference type="GO" id="GO:0016810">
    <property type="term" value="F:hydrolase activity, acting on carbon-nitrogen (but not peptide) bonds"/>
    <property type="evidence" value="ECO:0007669"/>
    <property type="project" value="InterPro"/>
</dbReference>
<dbReference type="SUPFAM" id="SSF88713">
    <property type="entry name" value="Glycoside hydrolase/deacetylase"/>
    <property type="match status" value="1"/>
</dbReference>
<dbReference type="PANTHER" id="PTHR10587">
    <property type="entry name" value="GLYCOSYL TRANSFERASE-RELATED"/>
    <property type="match status" value="1"/>
</dbReference>
<dbReference type="Gene3D" id="3.20.20.370">
    <property type="entry name" value="Glycoside hydrolase/deacetylase"/>
    <property type="match status" value="1"/>
</dbReference>
<dbReference type="PANTHER" id="PTHR10587:SF125">
    <property type="entry name" value="POLYSACCHARIDE DEACETYLASE YHEN-RELATED"/>
    <property type="match status" value="1"/>
</dbReference>
<dbReference type="GO" id="GO:0005975">
    <property type="term" value="P:carbohydrate metabolic process"/>
    <property type="evidence" value="ECO:0007669"/>
    <property type="project" value="InterPro"/>
</dbReference>